<accession>A0A4Q1D0L5</accession>
<feature type="region of interest" description="Disordered" evidence="1">
    <location>
        <begin position="207"/>
        <end position="232"/>
    </location>
</feature>
<gene>
    <name evidence="2" type="ORF">ESB13_20320</name>
</gene>
<reference evidence="2 3" key="1">
    <citation type="submission" date="2019-01" db="EMBL/GenBank/DDBJ databases">
        <title>Filimonas sp. strain TTM-71.</title>
        <authorList>
            <person name="Chen W.-M."/>
        </authorList>
    </citation>
    <scope>NUCLEOTIDE SEQUENCE [LARGE SCALE GENOMIC DNA]</scope>
    <source>
        <strain evidence="2 3">TTM-71</strain>
    </source>
</reference>
<dbReference type="AlphaFoldDB" id="A0A4Q1D0L5"/>
<feature type="compositionally biased region" description="Basic residues" evidence="1">
    <location>
        <begin position="212"/>
        <end position="227"/>
    </location>
</feature>
<dbReference type="RefSeq" id="WP_164974293.1">
    <property type="nucleotide sequence ID" value="NZ_SDHZ01000004.1"/>
</dbReference>
<organism evidence="2 3">
    <name type="scientific">Filimonas effusa</name>
    <dbReference type="NCBI Taxonomy" id="2508721"/>
    <lineage>
        <taxon>Bacteria</taxon>
        <taxon>Pseudomonadati</taxon>
        <taxon>Bacteroidota</taxon>
        <taxon>Chitinophagia</taxon>
        <taxon>Chitinophagales</taxon>
        <taxon>Chitinophagaceae</taxon>
        <taxon>Filimonas</taxon>
    </lineage>
</organism>
<evidence type="ECO:0000256" key="1">
    <source>
        <dbReference type="SAM" id="MobiDB-lite"/>
    </source>
</evidence>
<evidence type="ECO:0000313" key="2">
    <source>
        <dbReference type="EMBL" id="RXK81284.1"/>
    </source>
</evidence>
<sequence length="357" mass="41701">MKIQNRRLHEYLLSKFLSEWPFEKLKKMTLNEYVSVGNKETFCQYVETFTKPLGSINGHNSLKFGIYKRKNLKARPQKAISNSEYTWAAKYNNENLDEQAAYKRVLAEVQETASYAIQGQFEKIEDVELPSLFKWKVAFLYSDNRLIPVFSLLNLRQIVGNLGMSIKRTTTYYEMQQFLIPLKKVGETPVEFMRRLFIENKIKEEKAPGERRRNRKRKASTTKRTGQHSRSAVGATTVDNIHNELQLELYEKLCNKYSNKCVSIEKDWADITVELEDKVIIYEVKKKGWVEDCFKEGIGQLLSYAFQASQHYKKQTIELVIAGEHACTPDEKLLLTFIKQKLTVPISYCNIPKFSYH</sequence>
<proteinExistence type="predicted"/>
<protein>
    <submittedName>
        <fullName evidence="2">Uncharacterized protein</fullName>
    </submittedName>
</protein>
<dbReference type="Proteomes" id="UP000290545">
    <property type="component" value="Unassembled WGS sequence"/>
</dbReference>
<comment type="caution">
    <text evidence="2">The sequence shown here is derived from an EMBL/GenBank/DDBJ whole genome shotgun (WGS) entry which is preliminary data.</text>
</comment>
<evidence type="ECO:0000313" key="3">
    <source>
        <dbReference type="Proteomes" id="UP000290545"/>
    </source>
</evidence>
<dbReference type="EMBL" id="SDHZ01000004">
    <property type="protein sequence ID" value="RXK81284.1"/>
    <property type="molecule type" value="Genomic_DNA"/>
</dbReference>
<keyword evidence="3" id="KW-1185">Reference proteome</keyword>
<name>A0A4Q1D0L5_9BACT</name>